<evidence type="ECO:0000313" key="1">
    <source>
        <dbReference type="EMBL" id="MEQ2310943.1"/>
    </source>
</evidence>
<name>A0ABV0ZXF6_9TELE</name>
<evidence type="ECO:0000313" key="2">
    <source>
        <dbReference type="Proteomes" id="UP001469553"/>
    </source>
</evidence>
<proteinExistence type="predicted"/>
<protein>
    <submittedName>
        <fullName evidence="1">Uncharacterized protein</fullName>
    </submittedName>
</protein>
<gene>
    <name evidence="1" type="ORF">AMECASPLE_014508</name>
</gene>
<reference evidence="1 2" key="1">
    <citation type="submission" date="2021-06" db="EMBL/GenBank/DDBJ databases">
        <authorList>
            <person name="Palmer J.M."/>
        </authorList>
    </citation>
    <scope>NUCLEOTIDE SEQUENCE [LARGE SCALE GENOMIC DNA]</scope>
    <source>
        <strain evidence="1 2">AS_MEX2019</strain>
        <tissue evidence="1">Muscle</tissue>
    </source>
</reference>
<dbReference type="Proteomes" id="UP001469553">
    <property type="component" value="Unassembled WGS sequence"/>
</dbReference>
<dbReference type="EMBL" id="JAHRIP010076223">
    <property type="protein sequence ID" value="MEQ2310943.1"/>
    <property type="molecule type" value="Genomic_DNA"/>
</dbReference>
<keyword evidence="2" id="KW-1185">Reference proteome</keyword>
<organism evidence="1 2">
    <name type="scientific">Ameca splendens</name>
    <dbReference type="NCBI Taxonomy" id="208324"/>
    <lineage>
        <taxon>Eukaryota</taxon>
        <taxon>Metazoa</taxon>
        <taxon>Chordata</taxon>
        <taxon>Craniata</taxon>
        <taxon>Vertebrata</taxon>
        <taxon>Euteleostomi</taxon>
        <taxon>Actinopterygii</taxon>
        <taxon>Neopterygii</taxon>
        <taxon>Teleostei</taxon>
        <taxon>Neoteleostei</taxon>
        <taxon>Acanthomorphata</taxon>
        <taxon>Ovalentaria</taxon>
        <taxon>Atherinomorphae</taxon>
        <taxon>Cyprinodontiformes</taxon>
        <taxon>Goodeidae</taxon>
        <taxon>Ameca</taxon>
    </lineage>
</organism>
<accession>A0ABV0ZXF6</accession>
<sequence length="120" mass="13523">MILRVKFVPEWDVGTIPHPIQEDGPILMLHSQPTQEKRSILTEIFQKCFPSSEEVQNSSMCAQQKNRLTTVAVKNKYFHIFLSSFETLKFVLSSDIRFAGRVLPEALCVITEAPAAAEGD</sequence>
<comment type="caution">
    <text evidence="1">The sequence shown here is derived from an EMBL/GenBank/DDBJ whole genome shotgun (WGS) entry which is preliminary data.</text>
</comment>